<dbReference type="PRINTS" id="PR00081">
    <property type="entry name" value="GDHRDH"/>
</dbReference>
<organism evidence="4 5">
    <name type="scientific">Smittium simulii</name>
    <dbReference type="NCBI Taxonomy" id="133385"/>
    <lineage>
        <taxon>Eukaryota</taxon>
        <taxon>Fungi</taxon>
        <taxon>Fungi incertae sedis</taxon>
        <taxon>Zoopagomycota</taxon>
        <taxon>Kickxellomycotina</taxon>
        <taxon>Harpellomycetes</taxon>
        <taxon>Harpellales</taxon>
        <taxon>Legeriomycetaceae</taxon>
        <taxon>Smittium</taxon>
    </lineage>
</organism>
<evidence type="ECO:0000256" key="2">
    <source>
        <dbReference type="ARBA" id="ARBA00022857"/>
    </source>
</evidence>
<dbReference type="AlphaFoldDB" id="A0A2T9YYI7"/>
<reference evidence="4 5" key="1">
    <citation type="journal article" date="2018" name="MBio">
        <title>Comparative Genomics Reveals the Core Gene Toolbox for the Fungus-Insect Symbiosis.</title>
        <authorList>
            <person name="Wang Y."/>
            <person name="Stata M."/>
            <person name="Wang W."/>
            <person name="Stajich J.E."/>
            <person name="White M.M."/>
            <person name="Moncalvo J.M."/>
        </authorList>
    </citation>
    <scope>NUCLEOTIDE SEQUENCE [LARGE SCALE GENOMIC DNA]</scope>
    <source>
        <strain evidence="4 5">SWE-8-4</strain>
    </source>
</reference>
<sequence>MQLIIITGANRGLGYALLKQLTLRLKTPTKIIATSRDANQGKTAIDSVLEATQAKRSKDTTLEHCLLDITDKGSITNFVSHIKTTYGPDCVNVLVNNAGFLSSDEDSTGSITEKTINTNYFGTSNLTTELSSLFANNSRVIFLSSTLCKAVKVPDEFQLSYYYNNYTTKEAIDINQLEIIEEAKKGLIQNTFPSPAYLSSKGALVALAKVLAEKFKAGPKCILFVSCCPGWVRTDMGGPSAPLSIEVGIKTPYYLVTDDFDHLYQYNGKLFTNCTVNNL</sequence>
<dbReference type="GO" id="GO:0016491">
    <property type="term" value="F:oxidoreductase activity"/>
    <property type="evidence" value="ECO:0007669"/>
    <property type="project" value="UniProtKB-KW"/>
</dbReference>
<keyword evidence="3" id="KW-0560">Oxidoreductase</keyword>
<dbReference type="InterPro" id="IPR036291">
    <property type="entry name" value="NAD(P)-bd_dom_sf"/>
</dbReference>
<keyword evidence="5" id="KW-1185">Reference proteome</keyword>
<evidence type="ECO:0000313" key="5">
    <source>
        <dbReference type="Proteomes" id="UP000245383"/>
    </source>
</evidence>
<protein>
    <recommendedName>
        <fullName evidence="6">Carbonyl reductase [NADPH] 1</fullName>
    </recommendedName>
</protein>
<dbReference type="STRING" id="133385.A0A2T9YYI7"/>
<evidence type="ECO:0000313" key="4">
    <source>
        <dbReference type="EMBL" id="PVU97379.1"/>
    </source>
</evidence>
<comment type="caution">
    <text evidence="4">The sequence shown here is derived from an EMBL/GenBank/DDBJ whole genome shotgun (WGS) entry which is preliminary data.</text>
</comment>
<dbReference type="PANTHER" id="PTHR43963:SF6">
    <property type="entry name" value="CHAIN DEHYDROGENASE FAMILY PROTEIN, PUTATIVE (AFU_ORTHOLOGUE AFUA_3G15350)-RELATED"/>
    <property type="match status" value="1"/>
</dbReference>
<dbReference type="EMBL" id="MBFR01000013">
    <property type="protein sequence ID" value="PVU97379.1"/>
    <property type="molecule type" value="Genomic_DNA"/>
</dbReference>
<dbReference type="Gene3D" id="3.40.50.720">
    <property type="entry name" value="NAD(P)-binding Rossmann-like Domain"/>
    <property type="match status" value="1"/>
</dbReference>
<evidence type="ECO:0000256" key="1">
    <source>
        <dbReference type="ARBA" id="ARBA00006484"/>
    </source>
</evidence>
<name>A0A2T9YYI7_9FUNG</name>
<proteinExistence type="inferred from homology"/>
<keyword evidence="2" id="KW-0521">NADP</keyword>
<dbReference type="InterPro" id="IPR002347">
    <property type="entry name" value="SDR_fam"/>
</dbReference>
<evidence type="ECO:0008006" key="6">
    <source>
        <dbReference type="Google" id="ProtNLM"/>
    </source>
</evidence>
<dbReference type="Proteomes" id="UP000245383">
    <property type="component" value="Unassembled WGS sequence"/>
</dbReference>
<evidence type="ECO:0000256" key="3">
    <source>
        <dbReference type="ARBA" id="ARBA00023002"/>
    </source>
</evidence>
<comment type="similarity">
    <text evidence="1">Belongs to the short-chain dehydrogenases/reductases (SDR) family.</text>
</comment>
<dbReference type="Pfam" id="PF00106">
    <property type="entry name" value="adh_short"/>
    <property type="match status" value="1"/>
</dbReference>
<gene>
    <name evidence="4" type="ORF">BB561_000583</name>
</gene>
<accession>A0A2T9YYI7</accession>
<dbReference type="OrthoDB" id="1933717at2759"/>
<dbReference type="PANTHER" id="PTHR43963">
    <property type="entry name" value="CARBONYL REDUCTASE 1-RELATED"/>
    <property type="match status" value="1"/>
</dbReference>
<dbReference type="SUPFAM" id="SSF51735">
    <property type="entry name" value="NAD(P)-binding Rossmann-fold domains"/>
    <property type="match status" value="1"/>
</dbReference>